<keyword evidence="2" id="KW-1185">Reference proteome</keyword>
<proteinExistence type="predicted"/>
<reference evidence="1" key="1">
    <citation type="submission" date="2019-11" db="EMBL/GenBank/DDBJ databases">
        <title>Nori genome reveals adaptations in red seaweeds to the harsh intertidal environment.</title>
        <authorList>
            <person name="Wang D."/>
            <person name="Mao Y."/>
        </authorList>
    </citation>
    <scope>NUCLEOTIDE SEQUENCE</scope>
    <source>
        <tissue evidence="1">Gametophyte</tissue>
    </source>
</reference>
<dbReference type="EMBL" id="CM020620">
    <property type="protein sequence ID" value="KAK1869965.1"/>
    <property type="molecule type" value="Genomic_DNA"/>
</dbReference>
<comment type="caution">
    <text evidence="1">The sequence shown here is derived from an EMBL/GenBank/DDBJ whole genome shotgun (WGS) entry which is preliminary data.</text>
</comment>
<dbReference type="Proteomes" id="UP000798662">
    <property type="component" value="Chromosome 3"/>
</dbReference>
<accession>A0ACC3CIQ0</accession>
<gene>
    <name evidence="1" type="ORF">I4F81_012430</name>
</gene>
<sequence>MSRTVQSDGLIVARQAREPNLVYFARVLDLGTGDGRLLAAVLASHPGVTAGVGLDMSPPMLAAARERFQEEPRVVVVRHNMDECLPVAGLLAVADAAHTAARASVSDDAAEVTTGNARGTTGTAAMAARPFDVILSSFTIHHLSDSRKRAAYAEAAEALLAPGGTFINMDLVASPTPALHAAFLAALGLAEDDPSDVLAPVADQLGMLRDAGLTDVDCYWKWREIAVLAGRKPGAGEA</sequence>
<protein>
    <submittedName>
        <fullName evidence="1">Uncharacterized protein</fullName>
    </submittedName>
</protein>
<organism evidence="1 2">
    <name type="scientific">Pyropia yezoensis</name>
    <name type="common">Susabi-nori</name>
    <name type="synonym">Porphyra yezoensis</name>
    <dbReference type="NCBI Taxonomy" id="2788"/>
    <lineage>
        <taxon>Eukaryota</taxon>
        <taxon>Rhodophyta</taxon>
        <taxon>Bangiophyceae</taxon>
        <taxon>Bangiales</taxon>
        <taxon>Bangiaceae</taxon>
        <taxon>Pyropia</taxon>
    </lineage>
</organism>
<evidence type="ECO:0000313" key="1">
    <source>
        <dbReference type="EMBL" id="KAK1869965.1"/>
    </source>
</evidence>
<evidence type="ECO:0000313" key="2">
    <source>
        <dbReference type="Proteomes" id="UP000798662"/>
    </source>
</evidence>
<name>A0ACC3CIQ0_PYRYE</name>